<dbReference type="PANTHER" id="PTHR12147">
    <property type="entry name" value="METALLOPEPTIDASE M28 FAMILY MEMBER"/>
    <property type="match status" value="1"/>
</dbReference>
<dbReference type="EMBL" id="CP042914">
    <property type="protein sequence ID" value="QEG41548.1"/>
    <property type="molecule type" value="Genomic_DNA"/>
</dbReference>
<feature type="domain" description="PDZ" evidence="3">
    <location>
        <begin position="620"/>
        <end position="688"/>
    </location>
</feature>
<accession>A0A5B9QR96</accession>
<dbReference type="CDD" id="cd05663">
    <property type="entry name" value="M28_like_PA_PDZ_associated"/>
    <property type="match status" value="1"/>
</dbReference>
<keyword evidence="4" id="KW-0031">Aminopeptidase</keyword>
<keyword evidence="1" id="KW-0175">Coiled coil</keyword>
<feature type="compositionally biased region" description="Low complexity" evidence="2">
    <location>
        <begin position="51"/>
        <end position="65"/>
    </location>
</feature>
<dbReference type="EC" id="3.4.11.6" evidence="4"/>
<sequence>MRFSLSNRWALVVARVYHRSCAACVFCIAFTLLIGFLSPPPVPAQQPLQTAPSAESGGAAGSAPAPVARMREDLQYLASDELTGRGPGTPGIDLAAQHIAAAFEEIGLQTELIDGQPFQPLELDLGAKAKAAETNHVTIMPSEGPTKQLELDKGMSPLSIGNSGKAEGPLVFAGYGITAPELQYDDYQDIDASGAVVMLIRKSPGGASKQSPFSERKHARHAFFATKVKNAIEHGAVAVLIVNDPASIEQQVKQLQRRVDGEKQRLRTVEETLQNAPEGLEQVRQTLQDTKRATEAQLQRLEDQLREGRAGLIGVDGAGGLDQPAAIPVVSISRQVADELLKPAAGASLKKLENAIAGELKPRSVALQDLQVAVQTDITQSTVQISNVIATLPGKGALAGESVVVGAHYDHVGMGGYGSLSPGTIAVHNGADDNASGTVTMLEVARRTMAQLQSVASHRRLIFIAFTGEERGLLGSKHYVKQPLFPLTQTVAMVNLDMVGRLQDNELTVYGTGTAPQFNALLDRLNEAAGFQMLRVPSGYGPSDHTSFYQAKVPVLFFFTGLHNDYHRPTDDFDKIDFGGLARITDMVTDVTRALATGPRPNYQSTEPGGSITRQLTVFFGIRMRNGDDSVTIAEVFEDSPAARAELRAGDKVVKIEGKAIQHSDGILAALRAKHPGDLLNVQIQRDGKTLNVRVLLAQRP</sequence>
<dbReference type="GO" id="GO:0006508">
    <property type="term" value="P:proteolysis"/>
    <property type="evidence" value="ECO:0007669"/>
    <property type="project" value="InterPro"/>
</dbReference>
<gene>
    <name evidence="4" type="primary">ywaD_2</name>
    <name evidence="4" type="ORF">UC8_35720</name>
</gene>
<dbReference type="PANTHER" id="PTHR12147:SF26">
    <property type="entry name" value="PEPTIDASE M28 DOMAIN-CONTAINING PROTEIN"/>
    <property type="match status" value="1"/>
</dbReference>
<keyword evidence="4" id="KW-0645">Protease</keyword>
<proteinExistence type="predicted"/>
<organism evidence="4 5">
    <name type="scientific">Roseimaritima ulvae</name>
    <dbReference type="NCBI Taxonomy" id="980254"/>
    <lineage>
        <taxon>Bacteria</taxon>
        <taxon>Pseudomonadati</taxon>
        <taxon>Planctomycetota</taxon>
        <taxon>Planctomycetia</taxon>
        <taxon>Pirellulales</taxon>
        <taxon>Pirellulaceae</taxon>
        <taxon>Roseimaritima</taxon>
    </lineage>
</organism>
<protein>
    <submittedName>
        <fullName evidence="4">Aminopeptidase YwaD</fullName>
        <ecNumber evidence="4">3.4.11.6</ecNumber>
    </submittedName>
</protein>
<dbReference type="Proteomes" id="UP000325286">
    <property type="component" value="Chromosome"/>
</dbReference>
<dbReference type="AlphaFoldDB" id="A0A5B9QR96"/>
<dbReference type="Gene3D" id="2.30.42.10">
    <property type="match status" value="1"/>
</dbReference>
<evidence type="ECO:0000259" key="3">
    <source>
        <dbReference type="PROSITE" id="PS50106"/>
    </source>
</evidence>
<dbReference type="SUPFAM" id="SSF50156">
    <property type="entry name" value="PDZ domain-like"/>
    <property type="match status" value="1"/>
</dbReference>
<dbReference type="Gene3D" id="3.40.630.10">
    <property type="entry name" value="Zn peptidases"/>
    <property type="match status" value="1"/>
</dbReference>
<dbReference type="GO" id="GO:0008235">
    <property type="term" value="F:metalloexopeptidase activity"/>
    <property type="evidence" value="ECO:0007669"/>
    <property type="project" value="InterPro"/>
</dbReference>
<dbReference type="InterPro" id="IPR045175">
    <property type="entry name" value="M28_fam"/>
</dbReference>
<dbReference type="OrthoDB" id="9762302at2"/>
<evidence type="ECO:0000256" key="2">
    <source>
        <dbReference type="SAM" id="MobiDB-lite"/>
    </source>
</evidence>
<dbReference type="InterPro" id="IPR046450">
    <property type="entry name" value="PA_dom_sf"/>
</dbReference>
<keyword evidence="4" id="KW-0378">Hydrolase</keyword>
<dbReference type="CDD" id="cd06779">
    <property type="entry name" value="cpPDZ_Deg_HtrA-like"/>
    <property type="match status" value="1"/>
</dbReference>
<dbReference type="SUPFAM" id="SSF53187">
    <property type="entry name" value="Zn-dependent exopeptidases"/>
    <property type="match status" value="1"/>
</dbReference>
<dbReference type="InterPro" id="IPR001478">
    <property type="entry name" value="PDZ"/>
</dbReference>
<dbReference type="SUPFAM" id="SSF52025">
    <property type="entry name" value="PA domain"/>
    <property type="match status" value="1"/>
</dbReference>
<dbReference type="Gene3D" id="3.50.30.30">
    <property type="match status" value="1"/>
</dbReference>
<dbReference type="Pfam" id="PF13180">
    <property type="entry name" value="PDZ_2"/>
    <property type="match status" value="1"/>
</dbReference>
<evidence type="ECO:0000313" key="4">
    <source>
        <dbReference type="EMBL" id="QEG41548.1"/>
    </source>
</evidence>
<feature type="region of interest" description="Disordered" evidence="2">
    <location>
        <begin position="44"/>
        <end position="65"/>
    </location>
</feature>
<name>A0A5B9QR96_9BACT</name>
<reference evidence="4 5" key="1">
    <citation type="submission" date="2019-08" db="EMBL/GenBank/DDBJ databases">
        <title>Deep-cultivation of Planctomycetes and their phenomic and genomic characterization uncovers novel biology.</title>
        <authorList>
            <person name="Wiegand S."/>
            <person name="Jogler M."/>
            <person name="Boedeker C."/>
            <person name="Pinto D."/>
            <person name="Vollmers J."/>
            <person name="Rivas-Marin E."/>
            <person name="Kohn T."/>
            <person name="Peeters S.H."/>
            <person name="Heuer A."/>
            <person name="Rast P."/>
            <person name="Oberbeckmann S."/>
            <person name="Bunk B."/>
            <person name="Jeske O."/>
            <person name="Meyerdierks A."/>
            <person name="Storesund J.E."/>
            <person name="Kallscheuer N."/>
            <person name="Luecker S."/>
            <person name="Lage O.M."/>
            <person name="Pohl T."/>
            <person name="Merkel B.J."/>
            <person name="Hornburger P."/>
            <person name="Mueller R.-W."/>
            <person name="Bruemmer F."/>
            <person name="Labrenz M."/>
            <person name="Spormann A.M."/>
            <person name="Op den Camp H."/>
            <person name="Overmann J."/>
            <person name="Amann R."/>
            <person name="Jetten M.S.M."/>
            <person name="Mascher T."/>
            <person name="Medema M.H."/>
            <person name="Devos D.P."/>
            <person name="Kaster A.-K."/>
            <person name="Ovreas L."/>
            <person name="Rohde M."/>
            <person name="Galperin M.Y."/>
            <person name="Jogler C."/>
        </authorList>
    </citation>
    <scope>NUCLEOTIDE SEQUENCE [LARGE SCALE GENOMIC DNA]</scope>
    <source>
        <strain evidence="4 5">UC8</strain>
    </source>
</reference>
<dbReference type="InterPro" id="IPR007484">
    <property type="entry name" value="Peptidase_M28"/>
</dbReference>
<dbReference type="KEGG" id="rul:UC8_35720"/>
<evidence type="ECO:0000313" key="5">
    <source>
        <dbReference type="Proteomes" id="UP000325286"/>
    </source>
</evidence>
<dbReference type="Pfam" id="PF04389">
    <property type="entry name" value="Peptidase_M28"/>
    <property type="match status" value="1"/>
</dbReference>
<feature type="coiled-coil region" evidence="1">
    <location>
        <begin position="252"/>
        <end position="311"/>
    </location>
</feature>
<keyword evidence="5" id="KW-1185">Reference proteome</keyword>
<evidence type="ECO:0000256" key="1">
    <source>
        <dbReference type="SAM" id="Coils"/>
    </source>
</evidence>
<dbReference type="InterPro" id="IPR036034">
    <property type="entry name" value="PDZ_sf"/>
</dbReference>
<dbReference type="InterPro" id="IPR003137">
    <property type="entry name" value="PA_domain"/>
</dbReference>
<dbReference type="PROSITE" id="PS50106">
    <property type="entry name" value="PDZ"/>
    <property type="match status" value="1"/>
</dbReference>
<dbReference type="SMART" id="SM00228">
    <property type="entry name" value="PDZ"/>
    <property type="match status" value="1"/>
</dbReference>
<dbReference type="Pfam" id="PF02225">
    <property type="entry name" value="PA"/>
    <property type="match status" value="1"/>
</dbReference>
<dbReference type="GO" id="GO:0004177">
    <property type="term" value="F:aminopeptidase activity"/>
    <property type="evidence" value="ECO:0007669"/>
    <property type="project" value="UniProtKB-KW"/>
</dbReference>